<sequence>MTSDIAPKRRKRTATEAREEALAAARHLLLTAGPSAVTLAAVGKVIGMSHTNVIHHFGSASGLQSALMGRLVADLKLTLTEAVARIGVDAATPARLTDTVFDAFDEGGAGRLAAWIMLSHKDVDLEPVRAALNDLIAAIEQAAPYQDVGGTGRIGKAVMLVTLSAFGDALIGQPLREMLDEGEEAPRELVSKALAAILV</sequence>
<dbReference type="InterPro" id="IPR001647">
    <property type="entry name" value="HTH_TetR"/>
</dbReference>
<dbReference type="EMBL" id="CP071794">
    <property type="protein sequence ID" value="QTD57486.1"/>
    <property type="molecule type" value="Genomic_DNA"/>
</dbReference>
<keyword evidence="5" id="KW-1185">Reference proteome</keyword>
<organism evidence="4 5">
    <name type="scientific">Parasphingorhabdus cellanae</name>
    <dbReference type="NCBI Taxonomy" id="2806553"/>
    <lineage>
        <taxon>Bacteria</taxon>
        <taxon>Pseudomonadati</taxon>
        <taxon>Pseudomonadota</taxon>
        <taxon>Alphaproteobacteria</taxon>
        <taxon>Sphingomonadales</taxon>
        <taxon>Sphingomonadaceae</taxon>
        <taxon>Parasphingorhabdus</taxon>
    </lineage>
</organism>
<evidence type="ECO:0000256" key="2">
    <source>
        <dbReference type="PROSITE-ProRule" id="PRU00335"/>
    </source>
</evidence>
<dbReference type="InterPro" id="IPR009057">
    <property type="entry name" value="Homeodomain-like_sf"/>
</dbReference>
<dbReference type="PROSITE" id="PS50977">
    <property type="entry name" value="HTH_TETR_2"/>
    <property type="match status" value="1"/>
</dbReference>
<evidence type="ECO:0000256" key="1">
    <source>
        <dbReference type="ARBA" id="ARBA00023125"/>
    </source>
</evidence>
<feature type="DNA-binding region" description="H-T-H motif" evidence="2">
    <location>
        <begin position="38"/>
        <end position="57"/>
    </location>
</feature>
<protein>
    <submittedName>
        <fullName evidence="4">TetR family transcriptional regulator</fullName>
    </submittedName>
</protein>
<dbReference type="Proteomes" id="UP000663923">
    <property type="component" value="Chromosome"/>
</dbReference>
<accession>A0ABX7T7B1</accession>
<evidence type="ECO:0000313" key="4">
    <source>
        <dbReference type="EMBL" id="QTD57486.1"/>
    </source>
</evidence>
<gene>
    <name evidence="4" type="ORF">J4G78_08165</name>
</gene>
<dbReference type="Pfam" id="PF00440">
    <property type="entry name" value="TetR_N"/>
    <property type="match status" value="1"/>
</dbReference>
<dbReference type="Gene3D" id="1.10.357.10">
    <property type="entry name" value="Tetracycline Repressor, domain 2"/>
    <property type="match status" value="1"/>
</dbReference>
<keyword evidence="1 2" id="KW-0238">DNA-binding</keyword>
<evidence type="ECO:0000259" key="3">
    <source>
        <dbReference type="PROSITE" id="PS50977"/>
    </source>
</evidence>
<dbReference type="SUPFAM" id="SSF46689">
    <property type="entry name" value="Homeodomain-like"/>
    <property type="match status" value="1"/>
</dbReference>
<evidence type="ECO:0000313" key="5">
    <source>
        <dbReference type="Proteomes" id="UP000663923"/>
    </source>
</evidence>
<feature type="domain" description="HTH tetR-type" evidence="3">
    <location>
        <begin position="15"/>
        <end position="75"/>
    </location>
</feature>
<dbReference type="RefSeq" id="WP_207989987.1">
    <property type="nucleotide sequence ID" value="NZ_CP071794.1"/>
</dbReference>
<proteinExistence type="predicted"/>
<name>A0ABX7T7B1_9SPHN</name>
<reference evidence="4 5" key="1">
    <citation type="submission" date="2021-03" db="EMBL/GenBank/DDBJ databases">
        <title>Complete genome of Parasphingorhabdus_sp.JHSY0214.</title>
        <authorList>
            <person name="Yoo J.H."/>
            <person name="Bae J.W."/>
        </authorList>
    </citation>
    <scope>NUCLEOTIDE SEQUENCE [LARGE SCALE GENOMIC DNA]</scope>
    <source>
        <strain evidence="4 5">JHSY0214</strain>
    </source>
</reference>